<accession>A0A194AFZ5</accession>
<gene>
    <name evidence="2" type="ORF">DPF_0956</name>
</gene>
<dbReference type="EMBL" id="BDFE01000010">
    <property type="protein sequence ID" value="GAU08253.1"/>
    <property type="molecule type" value="Genomic_DNA"/>
</dbReference>
<dbReference type="Proteomes" id="UP000095200">
    <property type="component" value="Unassembled WGS sequence"/>
</dbReference>
<comment type="caution">
    <text evidence="2">The sequence shown here is derived from an EMBL/GenBank/DDBJ whole genome shotgun (WGS) entry which is preliminary data.</text>
</comment>
<dbReference type="InterPro" id="IPR009875">
    <property type="entry name" value="PilZ_domain"/>
</dbReference>
<reference evidence="3" key="1">
    <citation type="submission" date="2016-06" db="EMBL/GenBank/DDBJ databases">
        <title>Draft genome sequence of Desulfoplanes formicivorans strain Pf12B.</title>
        <authorList>
            <person name="Watanabe M."/>
            <person name="Kojima H."/>
            <person name="Fukui M."/>
        </authorList>
    </citation>
    <scope>NUCLEOTIDE SEQUENCE [LARGE SCALE GENOMIC DNA]</scope>
    <source>
        <strain evidence="3">Pf12B</strain>
    </source>
</reference>
<dbReference type="Pfam" id="PF07238">
    <property type="entry name" value="PilZ"/>
    <property type="match status" value="1"/>
</dbReference>
<evidence type="ECO:0000313" key="3">
    <source>
        <dbReference type="Proteomes" id="UP000095200"/>
    </source>
</evidence>
<evidence type="ECO:0000313" key="2">
    <source>
        <dbReference type="EMBL" id="GAU08253.1"/>
    </source>
</evidence>
<dbReference type="Gene3D" id="2.40.10.220">
    <property type="entry name" value="predicted glycosyltransferase like domains"/>
    <property type="match status" value="1"/>
</dbReference>
<dbReference type="SUPFAM" id="SSF141371">
    <property type="entry name" value="PilZ domain-like"/>
    <property type="match status" value="1"/>
</dbReference>
<feature type="domain" description="PilZ" evidence="1">
    <location>
        <begin position="32"/>
        <end position="140"/>
    </location>
</feature>
<sequence length="145" mass="16946">MEMAKTRKQTMSFLIETILSQTIASQQKQVEDQRKYPRKKEKIPIIIHGTSKTNYYYHSGEIQDLSLGGIRIRIPRNCKCRLRPDDDNKFEILFKIHQSDEPIIIKCASRRFETRAEGTIIGAVFQEAELHSYQQLQTHLLLNTP</sequence>
<keyword evidence="3" id="KW-1185">Reference proteome</keyword>
<proteinExistence type="predicted"/>
<dbReference type="AlphaFoldDB" id="A0A194AFZ5"/>
<evidence type="ECO:0000259" key="1">
    <source>
        <dbReference type="Pfam" id="PF07238"/>
    </source>
</evidence>
<dbReference type="GO" id="GO:0035438">
    <property type="term" value="F:cyclic-di-GMP binding"/>
    <property type="evidence" value="ECO:0007669"/>
    <property type="project" value="InterPro"/>
</dbReference>
<name>A0A194AFZ5_9BACT</name>
<protein>
    <recommendedName>
        <fullName evidence="1">PilZ domain-containing protein</fullName>
    </recommendedName>
</protein>
<organism evidence="2 3">
    <name type="scientific">Desulfoplanes formicivorans</name>
    <dbReference type="NCBI Taxonomy" id="1592317"/>
    <lineage>
        <taxon>Bacteria</taxon>
        <taxon>Pseudomonadati</taxon>
        <taxon>Thermodesulfobacteriota</taxon>
        <taxon>Desulfovibrionia</taxon>
        <taxon>Desulfovibrionales</taxon>
        <taxon>Desulfoplanaceae</taxon>
        <taxon>Desulfoplanes</taxon>
    </lineage>
</organism>